<gene>
    <name evidence="1" type="ORF">LCOR_12056.1</name>
</gene>
<dbReference type="Gene3D" id="1.25.40.10">
    <property type="entry name" value="Tetratricopeptide repeat domain"/>
    <property type="match status" value="1"/>
</dbReference>
<dbReference type="OrthoDB" id="10608990at2759"/>
<dbReference type="AlphaFoldDB" id="A0A068SHD1"/>
<protein>
    <submittedName>
        <fullName evidence="1">Uncharacterized protein</fullName>
    </submittedName>
</protein>
<evidence type="ECO:0000313" key="2">
    <source>
        <dbReference type="Proteomes" id="UP000027586"/>
    </source>
</evidence>
<dbReference type="VEuPathDB" id="FungiDB:LCOR_12056.1"/>
<dbReference type="EMBL" id="CBTN010000168">
    <property type="protein sequence ID" value="CDH61277.1"/>
    <property type="molecule type" value="Genomic_DNA"/>
</dbReference>
<reference evidence="1" key="1">
    <citation type="submission" date="2013-08" db="EMBL/GenBank/DDBJ databases">
        <title>Gene expansion shapes genome architecture in the human pathogen Lichtheimia corymbifera: an evolutionary genomics analysis in the ancient terrestrial Mucorales (Mucoromycotina).</title>
        <authorList>
            <person name="Schwartze V.U."/>
            <person name="Winter S."/>
            <person name="Shelest E."/>
            <person name="Marcet-Houben M."/>
            <person name="Horn F."/>
            <person name="Wehner S."/>
            <person name="Hoffmann K."/>
            <person name="Riege K."/>
            <person name="Sammeth M."/>
            <person name="Nowrousian M."/>
            <person name="Valiante V."/>
            <person name="Linde J."/>
            <person name="Jacobsen I.D."/>
            <person name="Marz M."/>
            <person name="Brakhage A.A."/>
            <person name="Gabaldon T."/>
            <person name="Bocker S."/>
            <person name="Voigt K."/>
        </authorList>
    </citation>
    <scope>NUCLEOTIDE SEQUENCE [LARGE SCALE GENOMIC DNA]</scope>
    <source>
        <strain evidence="1">FSU 9682</strain>
    </source>
</reference>
<organism evidence="1 2">
    <name type="scientific">Lichtheimia corymbifera JMRC:FSU:9682</name>
    <dbReference type="NCBI Taxonomy" id="1263082"/>
    <lineage>
        <taxon>Eukaryota</taxon>
        <taxon>Fungi</taxon>
        <taxon>Fungi incertae sedis</taxon>
        <taxon>Mucoromycota</taxon>
        <taxon>Mucoromycotina</taxon>
        <taxon>Mucoromycetes</taxon>
        <taxon>Mucorales</taxon>
        <taxon>Lichtheimiaceae</taxon>
        <taxon>Lichtheimia</taxon>
    </lineage>
</organism>
<proteinExistence type="predicted"/>
<dbReference type="SUPFAM" id="SSF48452">
    <property type="entry name" value="TPR-like"/>
    <property type="match status" value="1"/>
</dbReference>
<keyword evidence="2" id="KW-1185">Reference proteome</keyword>
<dbReference type="InterPro" id="IPR011990">
    <property type="entry name" value="TPR-like_helical_dom_sf"/>
</dbReference>
<dbReference type="InterPro" id="IPR019734">
    <property type="entry name" value="TPR_rpt"/>
</dbReference>
<evidence type="ECO:0000313" key="1">
    <source>
        <dbReference type="EMBL" id="CDH61277.1"/>
    </source>
</evidence>
<dbReference type="Proteomes" id="UP000027586">
    <property type="component" value="Unassembled WGS sequence"/>
</dbReference>
<name>A0A068SHD1_9FUNG</name>
<sequence>MTSPMSSQDRQQAPFTTPIDSLHQRIAHATTEIQHCEQRLVNLLCDRATASAACADYTAALHDASEIQTLDPSSRLGFLCQGNIYRQQGRQSAAIEAYDKGLALPSSSLEDHHQHVYDQLRCNKKDAEYALNKQIDFITKLPMEIVRYHILPKIMGDRRWDAQVGCPYLYVSRAWRQRVLEVVGGFKFHMGSPYQENGELYALHHMLHHWMLTTITLIPMITSISSMRWTFYSLICLDVAGKLSRCVNGQGH</sequence>
<dbReference type="SMART" id="SM00028">
    <property type="entry name" value="TPR"/>
    <property type="match status" value="2"/>
</dbReference>
<accession>A0A068SHD1</accession>
<comment type="caution">
    <text evidence="1">The sequence shown here is derived from an EMBL/GenBank/DDBJ whole genome shotgun (WGS) entry which is preliminary data.</text>
</comment>